<name>A0ABT0DKJ4_9HYPH</name>
<protein>
    <submittedName>
        <fullName evidence="2">NAD(P)-binding domain-containing protein</fullName>
    </submittedName>
</protein>
<evidence type="ECO:0000313" key="3">
    <source>
        <dbReference type="Proteomes" id="UP001202867"/>
    </source>
</evidence>
<dbReference type="PANTHER" id="PTHR13812">
    <property type="entry name" value="KETIMINE REDUCTASE MU-CRYSTALLIN"/>
    <property type="match status" value="1"/>
</dbReference>
<evidence type="ECO:0000313" key="2">
    <source>
        <dbReference type="EMBL" id="MCK0207795.1"/>
    </source>
</evidence>
<keyword evidence="3" id="KW-1185">Reference proteome</keyword>
<dbReference type="Proteomes" id="UP001202867">
    <property type="component" value="Unassembled WGS sequence"/>
</dbReference>
<reference evidence="3" key="1">
    <citation type="submission" date="2023-07" db="EMBL/GenBank/DDBJ databases">
        <title>Ancylobacter moscoviensis sp. nov., facultatively methylotrophic bacteria from activated sludge and the reclassification of Starkeya novella (Starkey 1934) Kelly et al. 2000 as Ancylobacter novellus comb. nov., Starkeya koreensis Im et al. 2006 as Ancylobacter koreensis comb.nov., Angulomicrobium tetraedrale Vasil'eva et al. 1986 as Ancylobacter tetraedralis comb. nov., Angulomicrobium amanitiforme Fritz et al. 2004 as Ancylobacter amanitiformis comb. nov. and Methylorhabdus multivorans Doronina et al. 1996 as Ancylobacter multivorans comb. nov. and emended description of the genus Ancylobacter.</title>
        <authorList>
            <person name="Doronina N."/>
            <person name="Chemodurova A."/>
            <person name="Grouzdev D."/>
            <person name="Koziaeva V."/>
            <person name="Shi W."/>
            <person name="Wu L."/>
            <person name="Kaparullina E."/>
        </authorList>
    </citation>
    <scope>NUCLEOTIDE SEQUENCE [LARGE SCALE GENOMIC DNA]</scope>
    <source>
        <strain evidence="3">Jip08</strain>
    </source>
</reference>
<dbReference type="InterPro" id="IPR003462">
    <property type="entry name" value="ODC_Mu_crystall"/>
</dbReference>
<organism evidence="2 3">
    <name type="scientific">Ancylobacter koreensis</name>
    <dbReference type="NCBI Taxonomy" id="266121"/>
    <lineage>
        <taxon>Bacteria</taxon>
        <taxon>Pseudomonadati</taxon>
        <taxon>Pseudomonadota</taxon>
        <taxon>Alphaproteobacteria</taxon>
        <taxon>Hyphomicrobiales</taxon>
        <taxon>Xanthobacteraceae</taxon>
        <taxon>Ancylobacter</taxon>
    </lineage>
</organism>
<dbReference type="SUPFAM" id="SSF51735">
    <property type="entry name" value="NAD(P)-binding Rossmann-fold domains"/>
    <property type="match status" value="1"/>
</dbReference>
<comment type="similarity">
    <text evidence="1">Belongs to the ornithine cyclodeaminase/mu-crystallin family.</text>
</comment>
<gene>
    <name evidence="2" type="ORF">MWN33_07065</name>
</gene>
<sequence>MLVLSNEDAERLLSMGECMDALATAYRDAAEGAALNGRRSDMLTRTAREDAVYCLKLVGGVVPSLKIGALRLNSDILTFPEANGRRRKVKVPAAPGDRWVGLVMLFSTETGEPLAIFPDGVVQRFRVGGASGLAVRHMAREDARVAAIIGTGWQAGAQAMAVAAARPIEEIRCFSPNPESRARFADEMSAQLGLRVVAAPSAEAAVAGADIVLCATNSLQPVLRHEWLEPGMHVGSIRDRELPPEVLKAVDRVIIHDPDNMGSDHLVIAKGVDYREGTKEIVGDPELLALTRSPSLAELVAGKVPGREKREEITCFLNYHGVGYQFAATGAVLYAKALAAGAGHALPGEWFTETVHP</sequence>
<proteinExistence type="inferred from homology"/>
<evidence type="ECO:0000256" key="1">
    <source>
        <dbReference type="ARBA" id="ARBA00008903"/>
    </source>
</evidence>
<dbReference type="PANTHER" id="PTHR13812:SF19">
    <property type="entry name" value="KETIMINE REDUCTASE MU-CRYSTALLIN"/>
    <property type="match status" value="1"/>
</dbReference>
<comment type="caution">
    <text evidence="2">The sequence shown here is derived from an EMBL/GenBank/DDBJ whole genome shotgun (WGS) entry which is preliminary data.</text>
</comment>
<dbReference type="Pfam" id="PF02423">
    <property type="entry name" value="OCD_Mu_crystall"/>
    <property type="match status" value="1"/>
</dbReference>
<dbReference type="RefSeq" id="WP_247199725.1">
    <property type="nucleotide sequence ID" value="NZ_JALKCG010000001.1"/>
</dbReference>
<dbReference type="InterPro" id="IPR023401">
    <property type="entry name" value="ODC_N"/>
</dbReference>
<dbReference type="EMBL" id="JALKCG010000001">
    <property type="protein sequence ID" value="MCK0207795.1"/>
    <property type="molecule type" value="Genomic_DNA"/>
</dbReference>
<dbReference type="Gene3D" id="3.40.50.720">
    <property type="entry name" value="NAD(P)-binding Rossmann-like Domain"/>
    <property type="match status" value="1"/>
</dbReference>
<dbReference type="PIRSF" id="PIRSF001439">
    <property type="entry name" value="CryM"/>
    <property type="match status" value="1"/>
</dbReference>
<accession>A0ABT0DKJ4</accession>
<dbReference type="Gene3D" id="3.30.1780.10">
    <property type="entry name" value="ornithine cyclodeaminase, domain 1"/>
    <property type="match status" value="1"/>
</dbReference>
<dbReference type="InterPro" id="IPR036291">
    <property type="entry name" value="NAD(P)-bd_dom_sf"/>
</dbReference>